<comment type="caution">
    <text evidence="2">The sequence shown here is derived from an EMBL/GenBank/DDBJ whole genome shotgun (WGS) entry which is preliminary data.</text>
</comment>
<dbReference type="Proteomes" id="UP000239990">
    <property type="component" value="Unassembled WGS sequence"/>
</dbReference>
<dbReference type="PANTHER" id="PTHR43792:SF1">
    <property type="entry name" value="N-ACETYLTRANSFERASE DOMAIN-CONTAINING PROTEIN"/>
    <property type="match status" value="1"/>
</dbReference>
<protein>
    <submittedName>
        <fullName evidence="2">N-acetyltransferase</fullName>
    </submittedName>
</protein>
<sequence>MPHAAFPDVFLTPRLRAERMRQSHLSFITQMHANADVMATMGGTRDAAASRLYLAQNVAHWLDHGYGMYVLQTREHGALAGRAGLKFTLTDEGGAIELAYAFEPDCWGRGYAVEIATALVGLGFRLLPVDTLCAVAIRSNAASRRVLEKIGMRLLGDVEAAADNANANNANNANAKPDSDTKVRYEIHRRQWRDQQDVADANTALPSR</sequence>
<dbReference type="EMBL" id="PREU01000007">
    <property type="protein sequence ID" value="PPA75094.1"/>
    <property type="molecule type" value="Genomic_DNA"/>
</dbReference>
<dbReference type="PANTHER" id="PTHR43792">
    <property type="entry name" value="GNAT FAMILY, PUTATIVE (AFU_ORTHOLOGUE AFUA_3G00765)-RELATED-RELATED"/>
    <property type="match status" value="1"/>
</dbReference>
<reference evidence="2 3" key="1">
    <citation type="submission" date="2018-02" db="EMBL/GenBank/DDBJ databases">
        <title>Draft Genome of Achromobacter spanius stain 6.</title>
        <authorList>
            <person name="Gunasekera T.S."/>
            <person name="Radwan O."/>
            <person name="Ruiz O.N."/>
        </authorList>
    </citation>
    <scope>NUCLEOTIDE SEQUENCE [LARGE SCALE GENOMIC DNA]</scope>
    <source>
        <strain evidence="2 3">6</strain>
    </source>
</reference>
<feature type="domain" description="N-acetyltransferase" evidence="1">
    <location>
        <begin position="14"/>
        <end position="153"/>
    </location>
</feature>
<proteinExistence type="predicted"/>
<dbReference type="AlphaFoldDB" id="A0A2S5GQ94"/>
<gene>
    <name evidence="2" type="ORF">C4E15_17280</name>
</gene>
<evidence type="ECO:0000259" key="1">
    <source>
        <dbReference type="Pfam" id="PF13302"/>
    </source>
</evidence>
<dbReference type="InterPro" id="IPR000182">
    <property type="entry name" value="GNAT_dom"/>
</dbReference>
<dbReference type="GO" id="GO:0016747">
    <property type="term" value="F:acyltransferase activity, transferring groups other than amino-acyl groups"/>
    <property type="evidence" value="ECO:0007669"/>
    <property type="project" value="InterPro"/>
</dbReference>
<dbReference type="Gene3D" id="3.40.630.30">
    <property type="match status" value="1"/>
</dbReference>
<name>A0A2S5GQ94_9BURK</name>
<evidence type="ECO:0000313" key="2">
    <source>
        <dbReference type="EMBL" id="PPA75094.1"/>
    </source>
</evidence>
<dbReference type="InterPro" id="IPR051531">
    <property type="entry name" value="N-acetyltransferase"/>
</dbReference>
<dbReference type="Pfam" id="PF13302">
    <property type="entry name" value="Acetyltransf_3"/>
    <property type="match status" value="1"/>
</dbReference>
<organism evidence="2 3">
    <name type="scientific">Achromobacter spanius</name>
    <dbReference type="NCBI Taxonomy" id="217203"/>
    <lineage>
        <taxon>Bacteria</taxon>
        <taxon>Pseudomonadati</taxon>
        <taxon>Pseudomonadota</taxon>
        <taxon>Betaproteobacteria</taxon>
        <taxon>Burkholderiales</taxon>
        <taxon>Alcaligenaceae</taxon>
        <taxon>Achromobacter</taxon>
    </lineage>
</organism>
<dbReference type="OrthoDB" id="9801656at2"/>
<dbReference type="SUPFAM" id="SSF55729">
    <property type="entry name" value="Acyl-CoA N-acyltransferases (Nat)"/>
    <property type="match status" value="1"/>
</dbReference>
<dbReference type="InterPro" id="IPR016181">
    <property type="entry name" value="Acyl_CoA_acyltransferase"/>
</dbReference>
<keyword evidence="2" id="KW-0808">Transferase</keyword>
<evidence type="ECO:0000313" key="3">
    <source>
        <dbReference type="Proteomes" id="UP000239990"/>
    </source>
</evidence>
<accession>A0A2S5GQ94</accession>